<dbReference type="RefSeq" id="WP_249293607.1">
    <property type="nucleotide sequence ID" value="NZ_JACRSV010000001.1"/>
</dbReference>
<evidence type="ECO:0000313" key="3">
    <source>
        <dbReference type="Proteomes" id="UP000610760"/>
    </source>
</evidence>
<protein>
    <submittedName>
        <fullName evidence="2">Uncharacterized protein</fullName>
    </submittedName>
</protein>
<keyword evidence="1" id="KW-0175">Coiled coil</keyword>
<proteinExistence type="predicted"/>
<dbReference type="Proteomes" id="UP000610760">
    <property type="component" value="Unassembled WGS sequence"/>
</dbReference>
<evidence type="ECO:0000256" key="1">
    <source>
        <dbReference type="SAM" id="Coils"/>
    </source>
</evidence>
<feature type="coiled-coil region" evidence="1">
    <location>
        <begin position="880"/>
        <end position="932"/>
    </location>
</feature>
<sequence length="1342" mass="150093">MNFFGRTFEDIQKTKAALKDLTGKGSTLKGITTDLSQLEKIKEINAQDEKILETFLSSRKDHGDWQKLINNENASNILKDYANEAKRAGVSMEGFQEVQKKANASLVATAKSAPAAAAGMKLLSAAAQFGVMLAVSIAFEAIVTLITNIATASQRAIDKANEITEAYKKTTEEIQNNISSLEGMQSEFNQLSQGVDEYGNNVSLSTEQYERYQEMLQEILKNNPSLIAGYDEEGKAIANKNGLLEESIRLLKEEQDLALTSHVSYENTKTIAKGTIENFEKEGNRAKKELDMQRDSAYGRIDAAVFQGEMDDYLESKLSNLFGLDDLRHEGESLGAAFVNNMGIASMNVVRNAEQIRELLPIEAAEELISAAKDYNTAAEVYNMTLDKASKGFNEHMLLAVSDAEGYDKLTGKQKEFMANFVNGFRITGQETDEELARITDSFVLFTERLATSPKAASLVEELMALDPNSMNADEWETQANELVDQIDEIMNLSEEEKAWLKIGLNIVVEQDGKNYDTTQIKDAISAQLPNISQGLLDALTTEDIRIAFNLLPTLNVETDNNALLGAIDEAKTQVEGLIDPNDKLSETVIKLKDNYGELYGALTKVREGQALSSDEVVSLANQYPELNDEIIKTANGYTIEEGSLAALYEQKKASYNLDKAAAIEAANKVVEGCQLSIDARTEDIKSIRTKIAASLAELEASAVTYTKNQNKLKDLYTTTYGFDESTFSSNTEAGLANIQARIDTTQSALDKVDKYLAASEGFDLFESLYGNNGSSGSGGSSSGGSSSSVDTWLAAYDKAKADLDYRRKMGLISEEDYLNELRALNDKYFKDREKYQDQYRNNLVEIRGLEESLTKDKISDINDEISALDKEENAYDDQLDLVLQQRDAINAAIEDARAKGYDIESEYYKSLEKLMDENLEKEKSIIDSKREYEQKAFLEDIDASKDRIASYKDRDQGEISGELMVEEADAAMKAINDRIEKLRGEDSEANKEYIKELQKQYQELYDSRLEGLQMILDAEKKQIDESISAAREALEKERKATEEFHNEEIKAYKRKHEAQEKVNTLKEKELQLENLKKQRNVLTYVEGQGFVYTADTEAVEAAQEDLDKTREEYEYQAQLQRMEDAKEKALKAIDDELAKLNEQQEFWDRYFEDFDLNSKTAQDIHEDWVKKQGEKFVEQTQAVTNYADTYTAQLERMIEKIRELNALESGRELKGELKSGASSGKGKGYASGSAYVSNSGTYLVNENGPEAIFKPGTGTYEYLPQGTVVFSAAATKNLWNWSKLSPAHAFRSSHLPSIAVPQVNSINIGDVILNGVQDTDRLSREIVDRLPLALQQEFYKR</sequence>
<evidence type="ECO:0000313" key="2">
    <source>
        <dbReference type="EMBL" id="MBC8558722.1"/>
    </source>
</evidence>
<organism evidence="2 3">
    <name type="scientific">Fumia xinanensis</name>
    <dbReference type="NCBI Taxonomy" id="2763659"/>
    <lineage>
        <taxon>Bacteria</taxon>
        <taxon>Bacillati</taxon>
        <taxon>Bacillota</taxon>
        <taxon>Clostridia</taxon>
        <taxon>Eubacteriales</taxon>
        <taxon>Oscillospiraceae</taxon>
        <taxon>Fumia</taxon>
    </lineage>
</organism>
<feature type="coiled-coil region" evidence="1">
    <location>
        <begin position="966"/>
        <end position="993"/>
    </location>
</feature>
<gene>
    <name evidence="2" type="ORF">H8710_01430</name>
</gene>
<feature type="coiled-coil region" evidence="1">
    <location>
        <begin position="1017"/>
        <end position="1144"/>
    </location>
</feature>
<reference evidence="2" key="1">
    <citation type="submission" date="2020-08" db="EMBL/GenBank/DDBJ databases">
        <title>Genome public.</title>
        <authorList>
            <person name="Liu C."/>
            <person name="Sun Q."/>
        </authorList>
    </citation>
    <scope>NUCLEOTIDE SEQUENCE</scope>
    <source>
        <strain evidence="2">NSJ-33</strain>
    </source>
</reference>
<dbReference type="EMBL" id="JACRSV010000001">
    <property type="protein sequence ID" value="MBC8558722.1"/>
    <property type="molecule type" value="Genomic_DNA"/>
</dbReference>
<keyword evidence="3" id="KW-1185">Reference proteome</keyword>
<comment type="caution">
    <text evidence="2">The sequence shown here is derived from an EMBL/GenBank/DDBJ whole genome shotgun (WGS) entry which is preliminary data.</text>
</comment>
<name>A0A926I6E7_9FIRM</name>
<accession>A0A926I6E7</accession>